<dbReference type="CDD" id="cd02966">
    <property type="entry name" value="TlpA_like_family"/>
    <property type="match status" value="1"/>
</dbReference>
<dbReference type="PANTHER" id="PTHR42852:SF18">
    <property type="entry name" value="CHROMOSOME UNDETERMINED SCAFFOLD_47, WHOLE GENOME SHOTGUN SEQUENCE"/>
    <property type="match status" value="1"/>
</dbReference>
<sequence>MCLIFFAFLSIQGCDRTVDDSQFYLLNGEQKRLSDYSDGWLLINFWAEWCKPCLEEVPELNEVYHAEAELGASLLAFSYDPVDNEQLAAAKDKFNIQYPIVATDPSPVVPFKRPAKLPAMLFISPQGEVFGPLYGKQDIHTIRKAIKQIKQTE</sequence>
<keyword evidence="3" id="KW-1185">Reference proteome</keyword>
<proteinExistence type="predicted"/>
<gene>
    <name evidence="2" type="ORF">C8D97_103259</name>
</gene>
<keyword evidence="2" id="KW-0413">Isomerase</keyword>
<comment type="caution">
    <text evidence="2">The sequence shown here is derived from an EMBL/GenBank/DDBJ whole genome shotgun (WGS) entry which is preliminary data.</text>
</comment>
<dbReference type="GO" id="GO:0016209">
    <property type="term" value="F:antioxidant activity"/>
    <property type="evidence" value="ECO:0007669"/>
    <property type="project" value="InterPro"/>
</dbReference>
<dbReference type="AlphaFoldDB" id="A0A316FYG0"/>
<accession>A0A316FYG0</accession>
<evidence type="ECO:0000313" key="3">
    <source>
        <dbReference type="Proteomes" id="UP000245790"/>
    </source>
</evidence>
<dbReference type="Proteomes" id="UP000245790">
    <property type="component" value="Unassembled WGS sequence"/>
</dbReference>
<dbReference type="Gene3D" id="3.40.30.10">
    <property type="entry name" value="Glutaredoxin"/>
    <property type="match status" value="1"/>
</dbReference>
<organism evidence="2 3">
    <name type="scientific">Pleionea mediterranea</name>
    <dbReference type="NCBI Taxonomy" id="523701"/>
    <lineage>
        <taxon>Bacteria</taxon>
        <taxon>Pseudomonadati</taxon>
        <taxon>Pseudomonadota</taxon>
        <taxon>Gammaproteobacteria</taxon>
        <taxon>Oceanospirillales</taxon>
        <taxon>Pleioneaceae</taxon>
        <taxon>Pleionea</taxon>
    </lineage>
</organism>
<dbReference type="InterPro" id="IPR000866">
    <property type="entry name" value="AhpC/TSA"/>
</dbReference>
<evidence type="ECO:0000259" key="1">
    <source>
        <dbReference type="PROSITE" id="PS51352"/>
    </source>
</evidence>
<reference evidence="2 3" key="1">
    <citation type="submission" date="2018-05" db="EMBL/GenBank/DDBJ databases">
        <title>Genomic Encyclopedia of Type Strains, Phase IV (KMG-IV): sequencing the most valuable type-strain genomes for metagenomic binning, comparative biology and taxonomic classification.</title>
        <authorList>
            <person name="Goeker M."/>
        </authorList>
    </citation>
    <scope>NUCLEOTIDE SEQUENCE [LARGE SCALE GENOMIC DNA]</scope>
    <source>
        <strain evidence="2 3">DSM 25350</strain>
    </source>
</reference>
<dbReference type="SUPFAM" id="SSF52833">
    <property type="entry name" value="Thioredoxin-like"/>
    <property type="match status" value="1"/>
</dbReference>
<dbReference type="GO" id="GO:0016853">
    <property type="term" value="F:isomerase activity"/>
    <property type="evidence" value="ECO:0007669"/>
    <property type="project" value="UniProtKB-KW"/>
</dbReference>
<dbReference type="InterPro" id="IPR013766">
    <property type="entry name" value="Thioredoxin_domain"/>
</dbReference>
<dbReference type="PANTHER" id="PTHR42852">
    <property type="entry name" value="THIOL:DISULFIDE INTERCHANGE PROTEIN DSBE"/>
    <property type="match status" value="1"/>
</dbReference>
<feature type="domain" description="Thioredoxin" evidence="1">
    <location>
        <begin position="12"/>
        <end position="151"/>
    </location>
</feature>
<dbReference type="GO" id="GO:0016491">
    <property type="term" value="F:oxidoreductase activity"/>
    <property type="evidence" value="ECO:0007669"/>
    <property type="project" value="InterPro"/>
</dbReference>
<name>A0A316FYG0_9GAMM</name>
<dbReference type="RefSeq" id="WP_170115149.1">
    <property type="nucleotide sequence ID" value="NZ_QGGU01000003.1"/>
</dbReference>
<protein>
    <submittedName>
        <fullName evidence="2">Thiol-disulfide isomerase/thioredoxin</fullName>
    </submittedName>
</protein>
<evidence type="ECO:0000313" key="2">
    <source>
        <dbReference type="EMBL" id="PWK53432.1"/>
    </source>
</evidence>
<dbReference type="Pfam" id="PF00578">
    <property type="entry name" value="AhpC-TSA"/>
    <property type="match status" value="1"/>
</dbReference>
<dbReference type="EMBL" id="QGGU01000003">
    <property type="protein sequence ID" value="PWK53432.1"/>
    <property type="molecule type" value="Genomic_DNA"/>
</dbReference>
<dbReference type="InterPro" id="IPR036249">
    <property type="entry name" value="Thioredoxin-like_sf"/>
</dbReference>
<dbReference type="PROSITE" id="PS51352">
    <property type="entry name" value="THIOREDOXIN_2"/>
    <property type="match status" value="1"/>
</dbReference>
<dbReference type="InterPro" id="IPR050553">
    <property type="entry name" value="Thioredoxin_ResA/DsbE_sf"/>
</dbReference>